<evidence type="ECO:0000313" key="5">
    <source>
        <dbReference type="Proteomes" id="UP000005640"/>
    </source>
</evidence>
<accession>A0A0U1RR44</accession>
<dbReference type="InterPro" id="IPR000407">
    <property type="entry name" value="GDA1_CD39_NTPase"/>
</dbReference>
<evidence type="ECO:0000256" key="1">
    <source>
        <dbReference type="ARBA" id="ARBA00001946"/>
    </source>
</evidence>
<dbReference type="Gene3D" id="3.30.420.40">
    <property type="match status" value="1"/>
</dbReference>
<dbReference type="Ensembl" id="ENST00000483213.6">
    <property type="protein sequence ID" value="ENSP00000489333.1"/>
    <property type="gene ID" value="ENSG00000138185.20"/>
</dbReference>
<protein>
    <submittedName>
        <fullName evidence="4">Ectonucleoside triphosphate diphosphohydrolase 1</fullName>
    </submittedName>
</protein>
<dbReference type="GeneTree" id="ENSGT01150000286965"/>
<evidence type="ECO:0007829" key="7">
    <source>
        <dbReference type="ProteomicsDB" id="A0A0U1RR44"/>
    </source>
</evidence>
<dbReference type="Pfam" id="PF01150">
    <property type="entry name" value="GDA1_CD39"/>
    <property type="match status" value="1"/>
</dbReference>
<comment type="similarity">
    <text evidence="2">Belongs to the GDA1/CD39 NTPase family.</text>
</comment>
<gene>
    <name evidence="4" type="primary">ENTPD1</name>
</gene>
<dbReference type="MassIVE" id="A0A0U1RR44"/>
<reference evidence="4 5" key="1">
    <citation type="journal article" date="2001" name="Nature">
        <title>Initial sequencing and analysis of the human genome.</title>
        <authorList>
            <consortium name="International Human Genome Sequencing Consortium"/>
            <person name="Lander E.S."/>
            <person name="Linton L.M."/>
            <person name="Birren B."/>
            <person name="Nusbaum C."/>
            <person name="Zody M.C."/>
            <person name="Baldwin J."/>
            <person name="Devon K."/>
            <person name="Dewar K."/>
            <person name="Doyle M."/>
            <person name="FitzHugh W."/>
            <person name="Funke R."/>
            <person name="Gage D."/>
            <person name="Harris K."/>
            <person name="Heaford A."/>
            <person name="Howland J."/>
            <person name="Kann L."/>
            <person name="Lehoczky J."/>
            <person name="LeVine R."/>
            <person name="McEwan P."/>
            <person name="McKernan K."/>
            <person name="Meldrim J."/>
            <person name="Mesirov J.P."/>
            <person name="Miranda C."/>
            <person name="Morris W."/>
            <person name="Naylor J."/>
            <person name="Raymond C."/>
            <person name="Rosetti M."/>
            <person name="Santos R."/>
            <person name="Sheridan A."/>
            <person name="Sougnez C."/>
            <person name="Stange-Thomann N."/>
            <person name="Stojanovic N."/>
            <person name="Subramanian A."/>
            <person name="Wyman D."/>
            <person name="Rogers J."/>
            <person name="Sulston J."/>
            <person name="Ainscough R."/>
            <person name="Beck S."/>
            <person name="Bentley D."/>
            <person name="Burton J."/>
            <person name="Clee C."/>
            <person name="Carter N."/>
            <person name="Coulson A."/>
            <person name="Deadman R."/>
            <person name="Deloukas P."/>
            <person name="Dunham A."/>
            <person name="Dunham I."/>
            <person name="Durbin R."/>
            <person name="French L."/>
            <person name="Grafham D."/>
            <person name="Gregory S."/>
            <person name="Hubbard T."/>
            <person name="Humphray S."/>
            <person name="Hunt A."/>
            <person name="Jones M."/>
            <person name="Lloyd C."/>
            <person name="McMurray A."/>
            <person name="Matthews L."/>
            <person name="Mercer S."/>
            <person name="Milne S."/>
            <person name="Mullikin J.C."/>
            <person name="Mungall A."/>
            <person name="Plumb R."/>
            <person name="Ross M."/>
            <person name="Shownkeen R."/>
            <person name="Sims S."/>
            <person name="Waterston R.H."/>
            <person name="Wilson R.K."/>
            <person name="Hillier L.W."/>
            <person name="McPherson J.D."/>
            <person name="Marra M.A."/>
            <person name="Mardis E.R."/>
            <person name="Fulton L.A."/>
            <person name="Chinwalla A.T."/>
            <person name="Pepin K.H."/>
            <person name="Gish W.R."/>
            <person name="Chissoe S.L."/>
            <person name="Wendl M.C."/>
            <person name="Delehaunty K.D."/>
            <person name="Miner T.L."/>
            <person name="Delehaunty A."/>
            <person name="Kramer J.B."/>
            <person name="Cook L.L."/>
            <person name="Fulton R.S."/>
            <person name="Johnson D.L."/>
            <person name="Minx P.J."/>
            <person name="Clifton S.W."/>
            <person name="Hawkins T."/>
            <person name="Branscomb E."/>
            <person name="Predki P."/>
            <person name="Richardson P."/>
            <person name="Wenning S."/>
            <person name="Slezak T."/>
            <person name="Doggett N."/>
            <person name="Cheng J.F."/>
            <person name="Olsen A."/>
            <person name="Lucas S."/>
            <person name="Elkin C."/>
            <person name="Uberbacher E."/>
            <person name="Frazier M."/>
            <person name="Gibbs R.A."/>
            <person name="Muzny D.M."/>
            <person name="Scherer S.E."/>
            <person name="Bouck J.B."/>
            <person name="Sodergren E.J."/>
            <person name="Worley K.C."/>
            <person name="Rives C.M."/>
            <person name="Gorrell J.H."/>
            <person name="Metzker M.L."/>
            <person name="Naylor S.L."/>
            <person name="Kucherlapati R.S."/>
            <person name="Nelson D.L."/>
            <person name="Weinstock G.M."/>
            <person name="Sakaki Y."/>
            <person name="Fujiyama A."/>
            <person name="Hattori M."/>
            <person name="Yada T."/>
            <person name="Toyoda A."/>
            <person name="Itoh T."/>
            <person name="Kawagoe C."/>
            <person name="Watanabe H."/>
            <person name="Totoki Y."/>
            <person name="Taylor T."/>
            <person name="Weissenbach J."/>
            <person name="Heilig R."/>
            <person name="Saurin W."/>
            <person name="Artiguenave F."/>
            <person name="Brottier P."/>
            <person name="Bruls T."/>
            <person name="Pelletier E."/>
            <person name="Robert C."/>
            <person name="Wincker P."/>
            <person name="Smith D.R."/>
            <person name="Doucette-Stamm L."/>
            <person name="Rubenfield M."/>
            <person name="Weinstock K."/>
            <person name="Lee H.M."/>
            <person name="Dubois J."/>
            <person name="Rosenthal A."/>
            <person name="Platzer M."/>
            <person name="Nyakatura G."/>
            <person name="Taudien S."/>
            <person name="Rump A."/>
            <person name="Yang H."/>
            <person name="Yu J."/>
            <person name="Wang J."/>
            <person name="Huang G."/>
            <person name="Gu J."/>
            <person name="Hood L."/>
            <person name="Rowen L."/>
            <person name="Madan A."/>
            <person name="Qin S."/>
            <person name="Davis R.W."/>
            <person name="Federspiel N.A."/>
            <person name="Abola A.P."/>
            <person name="Proctor M.J."/>
            <person name="Myers R.M."/>
            <person name="Schmutz J."/>
            <person name="Dickson M."/>
            <person name="Grimwood J."/>
            <person name="Cox D.R."/>
            <person name="Olson M.V."/>
            <person name="Kaul R."/>
            <person name="Raymond C."/>
            <person name="Shimizu N."/>
            <person name="Kawasaki K."/>
            <person name="Minoshima S."/>
            <person name="Evans G.A."/>
            <person name="Athanasiou M."/>
            <person name="Schultz R."/>
            <person name="Roe B.A."/>
            <person name="Chen F."/>
            <person name="Pan H."/>
            <person name="Ramser J."/>
            <person name="Lehrach H."/>
            <person name="Reinhardt R."/>
            <person name="McCombie W.R."/>
            <person name="de la Bastide M."/>
            <person name="Dedhia N."/>
            <person name="Blocker H."/>
            <person name="Hornischer K."/>
            <person name="Nordsiek G."/>
            <person name="Agarwala R."/>
            <person name="Aravind L."/>
            <person name="Bailey J.A."/>
            <person name="Bateman A."/>
            <person name="Batzoglou S."/>
            <person name="Birney E."/>
            <person name="Bork P."/>
            <person name="Brown D.G."/>
            <person name="Burge C.B."/>
            <person name="Cerutti L."/>
            <person name="Chen H.C."/>
            <person name="Church D."/>
            <person name="Clamp M."/>
            <person name="Copley R.R."/>
            <person name="Doerks T."/>
            <person name="Eddy S.R."/>
            <person name="Eichler E.E."/>
            <person name="Furey T.S."/>
            <person name="Galagan J."/>
            <person name="Gilbert J.G."/>
            <person name="Harmon C."/>
            <person name="Hayashizaki Y."/>
            <person name="Haussler D."/>
            <person name="Hermjakob H."/>
            <person name="Hokamp K."/>
            <person name="Jang W."/>
            <person name="Johnson L.S."/>
            <person name="Jones T.A."/>
            <person name="Kasif S."/>
            <person name="Kaspryzk A."/>
            <person name="Kennedy S."/>
            <person name="Kent W.J."/>
            <person name="Kitts P."/>
            <person name="Koonin E.V."/>
            <person name="Korf I."/>
            <person name="Kulp D."/>
            <person name="Lancet D."/>
            <person name="Lowe T.M."/>
            <person name="McLysaght A."/>
            <person name="Mikkelsen T."/>
            <person name="Moran J.V."/>
            <person name="Mulder N."/>
            <person name="Pollara V.J."/>
            <person name="Ponting C.P."/>
            <person name="Schuler G."/>
            <person name="Schultz J."/>
            <person name="Slater G."/>
            <person name="Smit A.F."/>
            <person name="Stupka E."/>
            <person name="Szustakowski J."/>
            <person name="Thierry-Mieg D."/>
            <person name="Thierry-Mieg J."/>
            <person name="Wagner L."/>
            <person name="Wallis J."/>
            <person name="Wheeler R."/>
            <person name="Williams A."/>
            <person name="Wolf Y.I."/>
            <person name="Wolfe K.H."/>
            <person name="Yang S.P."/>
            <person name="Yeh R.F."/>
            <person name="Collins F."/>
            <person name="Guyer M.S."/>
            <person name="Peterson J."/>
            <person name="Felsenfeld A."/>
            <person name="Wetterstrand K.A."/>
            <person name="Patrinos A."/>
            <person name="Morgan M.J."/>
            <person name="de Jong P."/>
            <person name="Catanese J.J."/>
            <person name="Osoegawa K."/>
            <person name="Shizuya H."/>
            <person name="Choi S."/>
            <person name="Chen Y.J."/>
        </authorList>
    </citation>
    <scope>NUCLEOTIDE SEQUENCE [LARGE SCALE GENOMIC DNA]</scope>
</reference>
<reference evidence="4" key="5">
    <citation type="submission" date="2025-09" db="UniProtKB">
        <authorList>
            <consortium name="Ensembl"/>
        </authorList>
    </citation>
    <scope>IDENTIFICATION</scope>
</reference>
<dbReference type="OpenTargets" id="ENSG00000138185"/>
<sequence>MERAREVIPRSQHQETPVYLGATAGMRLLRVPGSLLAKRKVPMAGLLSTICWANSVRKQGGSA</sequence>
<organism evidence="4 5">
    <name type="scientific">Homo sapiens</name>
    <name type="common">Human</name>
    <dbReference type="NCBI Taxonomy" id="9606"/>
    <lineage>
        <taxon>Eukaryota</taxon>
        <taxon>Metazoa</taxon>
        <taxon>Chordata</taxon>
        <taxon>Craniata</taxon>
        <taxon>Vertebrata</taxon>
        <taxon>Euteleostomi</taxon>
        <taxon>Mammalia</taxon>
        <taxon>Eutheria</taxon>
        <taxon>Euarchontoglires</taxon>
        <taxon>Primates</taxon>
        <taxon>Haplorrhini</taxon>
        <taxon>Catarrhini</taxon>
        <taxon>Hominidae</taxon>
        <taxon>Homo</taxon>
    </lineage>
</organism>
<dbReference type="VEuPathDB" id="HostDB:ENSG00000138185"/>
<evidence type="ECO:0000313" key="4">
    <source>
        <dbReference type="Ensembl" id="ENSP00000489333.1"/>
    </source>
</evidence>
<reference evidence="4" key="2">
    <citation type="journal article" date="2004" name="Nature">
        <title>The DNA sequence and comparative analysis of human chromosome 10.</title>
        <authorList>
            <person name="Deloukas P."/>
            <person name="Earthrowl M.E."/>
            <person name="Grafham D.V."/>
            <person name="Rubenfield M."/>
            <person name="French L."/>
            <person name="Steward C.A."/>
            <person name="Sims S.K."/>
            <person name="Jones M.C."/>
            <person name="Searle S."/>
            <person name="Scott C."/>
            <person name="Howe K."/>
            <person name="Hunt S.E."/>
            <person name="Andrews T.D."/>
            <person name="Gilbert J.G."/>
            <person name="Swarbreck D."/>
            <person name="Ashurst J.L."/>
            <person name="Taylor A."/>
            <person name="Battles J."/>
            <person name="Bird C.P."/>
            <person name="Ainscough R."/>
            <person name="Almeida J.P."/>
            <person name="Ashwell R.I."/>
            <person name="Ambrose K.D."/>
            <person name="Babbage A.K."/>
            <person name="Bagguley C.L."/>
            <person name="Bailey J."/>
            <person name="Banerjee R."/>
            <person name="Bates K."/>
            <person name="Beasley H."/>
            <person name="Bray-Allen S."/>
            <person name="Brown A.J."/>
            <person name="Brown J.Y."/>
            <person name="Burford D.C."/>
            <person name="Burrill W."/>
            <person name="Burton J."/>
            <person name="Cahill P."/>
            <person name="Camire D."/>
            <person name="Carter N.P."/>
            <person name="Chapman J.C."/>
            <person name="Clark S.Y."/>
            <person name="Clarke G."/>
            <person name="Clee C.M."/>
            <person name="Clegg S."/>
            <person name="Corby N."/>
            <person name="Coulson A."/>
            <person name="Dhami P."/>
            <person name="Dutta I."/>
            <person name="Dunn M."/>
            <person name="Faulkner L."/>
            <person name="Frankish A."/>
            <person name="Frankland J.A."/>
            <person name="Garner P."/>
            <person name="Garnett J."/>
            <person name="Gribble S."/>
            <person name="Griffiths C."/>
            <person name="Grocock R."/>
            <person name="Gustafson E."/>
            <person name="Hammond S."/>
            <person name="Harley J.L."/>
            <person name="Hart E."/>
            <person name="Heath P.D."/>
            <person name="Ho T.P."/>
            <person name="Hopkins B."/>
            <person name="Horne J."/>
            <person name="Howden P.J."/>
            <person name="Huckle E."/>
            <person name="Hynds C."/>
            <person name="Johnson C."/>
            <person name="Johnson D."/>
            <person name="Kana A."/>
            <person name="Kay M."/>
            <person name="Kimberley A.M."/>
            <person name="Kershaw J.K."/>
            <person name="Kokkinaki M."/>
            <person name="Laird G.K."/>
            <person name="Lawlor S."/>
            <person name="Lee H.M."/>
            <person name="Leongamornlert D.A."/>
            <person name="Laird G."/>
            <person name="Lloyd C."/>
            <person name="Lloyd D.M."/>
            <person name="Loveland J."/>
            <person name="Lovell J."/>
            <person name="McLaren S."/>
            <person name="McLay K.E."/>
            <person name="McMurray A."/>
            <person name="Mashreghi-Mohammadi M."/>
            <person name="Matthews L."/>
            <person name="Milne S."/>
            <person name="Nickerson T."/>
            <person name="Nguyen M."/>
            <person name="Overton-Larty E."/>
            <person name="Palmer S.A."/>
            <person name="Pearce A.V."/>
            <person name="Peck A.I."/>
            <person name="Pelan S."/>
            <person name="Phillimore B."/>
            <person name="Porter K."/>
            <person name="Rice C.M."/>
            <person name="Rogosin A."/>
            <person name="Ross M.T."/>
            <person name="Sarafidou T."/>
            <person name="Sehra H.K."/>
            <person name="Shownkeen R."/>
            <person name="Skuce C.D."/>
            <person name="Smith M."/>
            <person name="Standring L."/>
            <person name="Sycamore N."/>
            <person name="Tester J."/>
            <person name="Thorpe A."/>
            <person name="Torcasso W."/>
            <person name="Tracey A."/>
            <person name="Tromans A."/>
            <person name="Tsolas J."/>
            <person name="Wall M."/>
            <person name="Walsh J."/>
            <person name="Wang H."/>
            <person name="Weinstock K."/>
            <person name="West A.P."/>
            <person name="Willey D.L."/>
            <person name="Whitehead S.L."/>
            <person name="Wilming L."/>
            <person name="Wray P.W."/>
            <person name="Young L."/>
            <person name="Chen Y."/>
            <person name="Lovering R.C."/>
            <person name="Moschonas N.K."/>
            <person name="Siebert R."/>
            <person name="Fechtel K."/>
            <person name="Bentley D."/>
            <person name="Durbin R."/>
            <person name="Hubbard T."/>
            <person name="Doucette-Stamm L."/>
            <person name="Beck S."/>
            <person name="Smith D.R."/>
            <person name="Rogers J."/>
        </authorList>
    </citation>
    <scope>NUCLEOTIDE SEQUENCE [LARGE SCALE GENOMIC DNA]</scope>
</reference>
<reference evidence="4 5" key="3">
    <citation type="journal article" date="2004" name="Nature">
        <title>Finishing the euchromatic sequence of the human genome.</title>
        <authorList>
            <consortium name="International Human Genome Sequencing Consortium"/>
        </authorList>
    </citation>
    <scope>NUCLEOTIDE SEQUENCE [LARGE SCALE GENOMIC DNA]</scope>
</reference>
<dbReference type="ChiTaRS" id="ENTPD1">
    <property type="organism name" value="human"/>
</dbReference>
<proteinExistence type="evidence at protein level"/>
<keyword evidence="5" id="KW-1185">Reference proteome</keyword>
<dbReference type="SMR" id="A0A0U1RR44"/>
<keyword evidence="3" id="KW-0378">Hydrolase</keyword>
<evidence type="ECO:0000256" key="2">
    <source>
        <dbReference type="ARBA" id="ARBA00009283"/>
    </source>
</evidence>
<dbReference type="Bgee" id="ENSG00000138185">
    <property type="expression patterns" value="Expressed in saphenous vein and 205 other cell types or tissues"/>
</dbReference>
<evidence type="ECO:0007829" key="6">
    <source>
        <dbReference type="PeptideAtlas" id="A0A0U1RR44"/>
    </source>
</evidence>
<evidence type="ECO:0000256" key="3">
    <source>
        <dbReference type="ARBA" id="ARBA00022801"/>
    </source>
</evidence>
<dbReference type="EMBL" id="AL356632">
    <property type="status" value="NOT_ANNOTATED_CDS"/>
    <property type="molecule type" value="Genomic_DNA"/>
</dbReference>
<reference evidence="4" key="4">
    <citation type="submission" date="2025-08" db="UniProtKB">
        <authorList>
            <consortium name="Ensembl"/>
        </authorList>
    </citation>
    <scope>IDENTIFICATION</scope>
</reference>
<dbReference type="AlphaFoldDB" id="A0A0U1RR44"/>
<comment type="cofactor">
    <cofactor evidence="1">
        <name>Mg(2+)</name>
        <dbReference type="ChEBI" id="CHEBI:18420"/>
    </cofactor>
</comment>
<dbReference type="ExpressionAtlas" id="A0A0U1RR44">
    <property type="expression patterns" value="baseline and differential"/>
</dbReference>
<dbReference type="Proteomes" id="UP000005640">
    <property type="component" value="Chromosome 10"/>
</dbReference>
<dbReference type="Ensembl" id="ENST00000483213.6">
    <property type="protein sequence ID" value="ENSP00000489333.1"/>
    <property type="gene ID" value="ENSG00000138185.21"/>
</dbReference>
<dbReference type="OrthoDB" id="6372431at2759"/>
<keyword evidence="6 7" id="KW-1267">Proteomics identification</keyword>
<dbReference type="HGNC" id="HGNC:3363">
    <property type="gene designation" value="ENTPD1"/>
</dbReference>
<dbReference type="EMBL" id="AL365273">
    <property type="status" value="NOT_ANNOTATED_CDS"/>
    <property type="molecule type" value="Genomic_DNA"/>
</dbReference>
<dbReference type="GO" id="GO:0016787">
    <property type="term" value="F:hydrolase activity"/>
    <property type="evidence" value="ECO:0007669"/>
    <property type="project" value="UniProtKB-KW"/>
</dbReference>
<name>A0A0U1RR44_HUMAN</name>